<name>A0A8X6YIM2_9ARAC</name>
<dbReference type="GO" id="GO:0005634">
    <property type="term" value="C:nucleus"/>
    <property type="evidence" value="ECO:0007669"/>
    <property type="project" value="UniProtKB-SubCell"/>
</dbReference>
<dbReference type="GO" id="GO:0003677">
    <property type="term" value="F:DNA binding"/>
    <property type="evidence" value="ECO:0007669"/>
    <property type="project" value="InterPro"/>
</dbReference>
<dbReference type="Proteomes" id="UP000886998">
    <property type="component" value="Unassembled WGS sequence"/>
</dbReference>
<proteinExistence type="predicted"/>
<dbReference type="AlphaFoldDB" id="A0A8X6YIM2"/>
<dbReference type="InterPro" id="IPR004210">
    <property type="entry name" value="BESS_motif"/>
</dbReference>
<gene>
    <name evidence="3" type="ORF">TNIN_427111</name>
</gene>
<evidence type="ECO:0000313" key="4">
    <source>
        <dbReference type="Proteomes" id="UP000886998"/>
    </source>
</evidence>
<comment type="subcellular location">
    <subcellularLocation>
        <location evidence="1">Nucleus</location>
    </subcellularLocation>
</comment>
<sequence length="194" mass="21950">MGVRERLLYPILLGLQSKNVPNCCHFGIVLLLHKDPQPPMWKVHRASVMPNIYTAPATTTTPEIFEHYSNDDFGGTEEDKFESMPPKKKLTHSKEQLKLLKQIAERKAAPQNEPDAADLSFFLSIAKIFKRLPRKEQVELRIQIANLISNAKLRSMVSDASPACSTPRNEGMMLSGEANIFEIYVIEDNKSIFP</sequence>
<keyword evidence="1" id="KW-0539">Nucleus</keyword>
<dbReference type="PROSITE" id="PS51031">
    <property type="entry name" value="BESS"/>
    <property type="match status" value="1"/>
</dbReference>
<organism evidence="3 4">
    <name type="scientific">Trichonephila inaurata madagascariensis</name>
    <dbReference type="NCBI Taxonomy" id="2747483"/>
    <lineage>
        <taxon>Eukaryota</taxon>
        <taxon>Metazoa</taxon>
        <taxon>Ecdysozoa</taxon>
        <taxon>Arthropoda</taxon>
        <taxon>Chelicerata</taxon>
        <taxon>Arachnida</taxon>
        <taxon>Araneae</taxon>
        <taxon>Araneomorphae</taxon>
        <taxon>Entelegynae</taxon>
        <taxon>Araneoidea</taxon>
        <taxon>Nephilidae</taxon>
        <taxon>Trichonephila</taxon>
        <taxon>Trichonephila inaurata</taxon>
    </lineage>
</organism>
<evidence type="ECO:0000259" key="2">
    <source>
        <dbReference type="PROSITE" id="PS51031"/>
    </source>
</evidence>
<feature type="domain" description="BESS" evidence="2">
    <location>
        <begin position="115"/>
        <end position="154"/>
    </location>
</feature>
<accession>A0A8X6YIM2</accession>
<dbReference type="OrthoDB" id="5984255at2759"/>
<protein>
    <recommendedName>
        <fullName evidence="2">BESS domain-containing protein</fullName>
    </recommendedName>
</protein>
<comment type="caution">
    <text evidence="3">The sequence shown here is derived from an EMBL/GenBank/DDBJ whole genome shotgun (WGS) entry which is preliminary data.</text>
</comment>
<keyword evidence="4" id="KW-1185">Reference proteome</keyword>
<reference evidence="3" key="1">
    <citation type="submission" date="2020-08" db="EMBL/GenBank/DDBJ databases">
        <title>Multicomponent nature underlies the extraordinary mechanical properties of spider dragline silk.</title>
        <authorList>
            <person name="Kono N."/>
            <person name="Nakamura H."/>
            <person name="Mori M."/>
            <person name="Yoshida Y."/>
            <person name="Ohtoshi R."/>
            <person name="Malay A.D."/>
            <person name="Moran D.A.P."/>
            <person name="Tomita M."/>
            <person name="Numata K."/>
            <person name="Arakawa K."/>
        </authorList>
    </citation>
    <scope>NUCLEOTIDE SEQUENCE</scope>
</reference>
<dbReference type="EMBL" id="BMAV01018709">
    <property type="protein sequence ID" value="GFY71252.1"/>
    <property type="molecule type" value="Genomic_DNA"/>
</dbReference>
<evidence type="ECO:0000256" key="1">
    <source>
        <dbReference type="PROSITE-ProRule" id="PRU00371"/>
    </source>
</evidence>
<evidence type="ECO:0000313" key="3">
    <source>
        <dbReference type="EMBL" id="GFY71252.1"/>
    </source>
</evidence>